<dbReference type="InterPro" id="IPR001845">
    <property type="entry name" value="HTH_ArsR_DNA-bd_dom"/>
</dbReference>
<dbReference type="CDD" id="cd00090">
    <property type="entry name" value="HTH_ARSR"/>
    <property type="match status" value="1"/>
</dbReference>
<dbReference type="PANTHER" id="PTHR43132">
    <property type="entry name" value="ARSENICAL RESISTANCE OPERON REPRESSOR ARSR-RELATED"/>
    <property type="match status" value="1"/>
</dbReference>
<evidence type="ECO:0000256" key="2">
    <source>
        <dbReference type="ARBA" id="ARBA00023125"/>
    </source>
</evidence>
<dbReference type="SMART" id="SM00418">
    <property type="entry name" value="HTH_ARSR"/>
    <property type="match status" value="1"/>
</dbReference>
<dbReference type="SUPFAM" id="SSF46785">
    <property type="entry name" value="Winged helix' DNA-binding domain"/>
    <property type="match status" value="1"/>
</dbReference>
<keyword evidence="6" id="KW-1185">Reference proteome</keyword>
<dbReference type="Gene3D" id="1.10.10.10">
    <property type="entry name" value="Winged helix-like DNA-binding domain superfamily/Winged helix DNA-binding domain"/>
    <property type="match status" value="1"/>
</dbReference>
<dbReference type="InterPro" id="IPR036388">
    <property type="entry name" value="WH-like_DNA-bd_sf"/>
</dbReference>
<feature type="domain" description="HTH arsR-type" evidence="4">
    <location>
        <begin position="1"/>
        <end position="95"/>
    </location>
</feature>
<protein>
    <submittedName>
        <fullName evidence="5">Helix-turn-helix transcriptional regulator</fullName>
    </submittedName>
</protein>
<keyword evidence="2" id="KW-0238">DNA-binding</keyword>
<comment type="caution">
    <text evidence="5">The sequence shown here is derived from an EMBL/GenBank/DDBJ whole genome shotgun (WGS) entry which is preliminary data.</text>
</comment>
<evidence type="ECO:0000256" key="3">
    <source>
        <dbReference type="ARBA" id="ARBA00023163"/>
    </source>
</evidence>
<evidence type="ECO:0000313" key="6">
    <source>
        <dbReference type="Proteomes" id="UP000619295"/>
    </source>
</evidence>
<dbReference type="InterPro" id="IPR051011">
    <property type="entry name" value="Metal_resp_trans_reg"/>
</dbReference>
<accession>A0A927I0H2</accession>
<dbReference type="RefSeq" id="WP_089172785.1">
    <property type="nucleotide sequence ID" value="NZ_JACXWY010000010.1"/>
</dbReference>
<dbReference type="GO" id="GO:0003700">
    <property type="term" value="F:DNA-binding transcription factor activity"/>
    <property type="evidence" value="ECO:0007669"/>
    <property type="project" value="InterPro"/>
</dbReference>
<dbReference type="InterPro" id="IPR036390">
    <property type="entry name" value="WH_DNA-bd_sf"/>
</dbReference>
<keyword evidence="1" id="KW-0805">Transcription regulation</keyword>
<dbReference type="Proteomes" id="UP000619295">
    <property type="component" value="Unassembled WGS sequence"/>
</dbReference>
<evidence type="ECO:0000256" key="1">
    <source>
        <dbReference type="ARBA" id="ARBA00023015"/>
    </source>
</evidence>
<dbReference type="EMBL" id="JACXWY010000010">
    <property type="protein sequence ID" value="MBD3847304.1"/>
    <property type="molecule type" value="Genomic_DNA"/>
</dbReference>
<proteinExistence type="predicted"/>
<reference evidence="5" key="1">
    <citation type="submission" date="2020-09" db="EMBL/GenBank/DDBJ databases">
        <title>Bosea spartocytisi sp. nov. a root nodule endophyte of Spartocytisus supranubius in the high mountain ecosystem fo the Teide National Park (Canary Islands, Spain).</title>
        <authorList>
            <person name="Pulido-Suarez L."/>
            <person name="Peix A."/>
            <person name="Igual J.M."/>
            <person name="Socas-Perez N."/>
            <person name="Velazquez E."/>
            <person name="Flores-Felix J.D."/>
            <person name="Leon-Barrios M."/>
        </authorList>
    </citation>
    <scope>NUCLEOTIDE SEQUENCE</scope>
    <source>
        <strain evidence="5">SSUT16</strain>
    </source>
</reference>
<dbReference type="PROSITE" id="PS50987">
    <property type="entry name" value="HTH_ARSR_2"/>
    <property type="match status" value="1"/>
</dbReference>
<evidence type="ECO:0000259" key="4">
    <source>
        <dbReference type="PROSITE" id="PS50987"/>
    </source>
</evidence>
<dbReference type="PRINTS" id="PR00778">
    <property type="entry name" value="HTHARSR"/>
</dbReference>
<organism evidence="5 6">
    <name type="scientific">Bosea spartocytisi</name>
    <dbReference type="NCBI Taxonomy" id="2773451"/>
    <lineage>
        <taxon>Bacteria</taxon>
        <taxon>Pseudomonadati</taxon>
        <taxon>Pseudomonadota</taxon>
        <taxon>Alphaproteobacteria</taxon>
        <taxon>Hyphomicrobiales</taxon>
        <taxon>Boseaceae</taxon>
        <taxon>Bosea</taxon>
    </lineage>
</organism>
<dbReference type="GO" id="GO:0003677">
    <property type="term" value="F:DNA binding"/>
    <property type="evidence" value="ECO:0007669"/>
    <property type="project" value="UniProtKB-KW"/>
</dbReference>
<evidence type="ECO:0000313" key="5">
    <source>
        <dbReference type="EMBL" id="MBD3847304.1"/>
    </source>
</evidence>
<dbReference type="PANTHER" id="PTHR43132:SF2">
    <property type="entry name" value="ARSENICAL RESISTANCE OPERON REPRESSOR ARSR-RELATED"/>
    <property type="match status" value="1"/>
</dbReference>
<dbReference type="AlphaFoldDB" id="A0A927I0H2"/>
<sequence length="118" mass="12787">MENEQVILALAALAQSTRLDVFRLLVTAEPEGLPAGEVARRLEVPHNTMSSHLSILSRAGLVRSERFSRSIVYRADLDALRSAIAFLLKDCCGGRQEICAPLLAELAPCCPPKVTTDA</sequence>
<dbReference type="Pfam" id="PF12840">
    <property type="entry name" value="HTH_20"/>
    <property type="match status" value="1"/>
</dbReference>
<dbReference type="InterPro" id="IPR011991">
    <property type="entry name" value="ArsR-like_HTH"/>
</dbReference>
<gene>
    <name evidence="5" type="ORF">IED13_16465</name>
</gene>
<name>A0A927I0H2_9HYPH</name>
<keyword evidence="3" id="KW-0804">Transcription</keyword>
<dbReference type="NCBIfam" id="NF033788">
    <property type="entry name" value="HTH_metalloreg"/>
    <property type="match status" value="1"/>
</dbReference>